<evidence type="ECO:0000313" key="9">
    <source>
        <dbReference type="EMBL" id="SDO78937.1"/>
    </source>
</evidence>
<dbReference type="Pfam" id="PF00746">
    <property type="entry name" value="Gram_pos_anchor"/>
    <property type="match status" value="1"/>
</dbReference>
<evidence type="ECO:0000259" key="8">
    <source>
        <dbReference type="Pfam" id="PF00746"/>
    </source>
</evidence>
<dbReference type="EMBL" id="FNJN01000002">
    <property type="protein sequence ID" value="SDO78937.1"/>
    <property type="molecule type" value="Genomic_DNA"/>
</dbReference>
<dbReference type="AlphaFoldDB" id="A0A1H0MEZ2"/>
<evidence type="ECO:0000313" key="10">
    <source>
        <dbReference type="Proteomes" id="UP000186456"/>
    </source>
</evidence>
<evidence type="ECO:0000256" key="3">
    <source>
        <dbReference type="ARBA" id="ARBA00022729"/>
    </source>
</evidence>
<evidence type="ECO:0000256" key="2">
    <source>
        <dbReference type="ARBA" id="ARBA00022525"/>
    </source>
</evidence>
<keyword evidence="2" id="KW-0964">Secreted</keyword>
<name>A0A1H0MEZ2_MICTS</name>
<keyword evidence="3 7" id="KW-0732">Signal</keyword>
<evidence type="ECO:0000256" key="7">
    <source>
        <dbReference type="SAM" id="SignalP"/>
    </source>
</evidence>
<feature type="transmembrane region" description="Helical" evidence="6">
    <location>
        <begin position="75"/>
        <end position="93"/>
    </location>
</feature>
<reference evidence="9 10" key="1">
    <citation type="submission" date="2016-10" db="EMBL/GenBank/DDBJ databases">
        <authorList>
            <person name="de Groot N.N."/>
        </authorList>
    </citation>
    <scope>NUCLEOTIDE SEQUENCE [LARGE SCALE GENOMIC DNA]</scope>
    <source>
        <strain evidence="9 10">StLB037</strain>
    </source>
</reference>
<dbReference type="InterPro" id="IPR019931">
    <property type="entry name" value="LPXTG_anchor"/>
</dbReference>
<protein>
    <submittedName>
        <fullName evidence="9">LPXTG-motif cell wall anchor domain-containing protein</fullName>
    </submittedName>
</protein>
<evidence type="ECO:0000256" key="4">
    <source>
        <dbReference type="ARBA" id="ARBA00023088"/>
    </source>
</evidence>
<proteinExistence type="predicted"/>
<feature type="compositionally biased region" description="Low complexity" evidence="5">
    <location>
        <begin position="39"/>
        <end position="63"/>
    </location>
</feature>
<accession>A0A1H0MEZ2</accession>
<feature type="domain" description="Gram-positive cocci surface proteins LPxTG" evidence="8">
    <location>
        <begin position="66"/>
        <end position="99"/>
    </location>
</feature>
<evidence type="ECO:0000256" key="5">
    <source>
        <dbReference type="SAM" id="MobiDB-lite"/>
    </source>
</evidence>
<feature type="chain" id="PRO_5039426964" evidence="7">
    <location>
        <begin position="22"/>
        <end position="100"/>
    </location>
</feature>
<evidence type="ECO:0000256" key="1">
    <source>
        <dbReference type="ARBA" id="ARBA00022512"/>
    </source>
</evidence>
<gene>
    <name evidence="9" type="ORF">SAMN04487788_0914</name>
</gene>
<feature type="signal peptide" evidence="7">
    <location>
        <begin position="1"/>
        <end position="21"/>
    </location>
</feature>
<dbReference type="NCBIfam" id="TIGR01167">
    <property type="entry name" value="LPXTG_anchor"/>
    <property type="match status" value="1"/>
</dbReference>
<organism evidence="9 10">
    <name type="scientific">Microbacterium testaceum (strain StLB037)</name>
    <dbReference type="NCBI Taxonomy" id="979556"/>
    <lineage>
        <taxon>Bacteria</taxon>
        <taxon>Bacillati</taxon>
        <taxon>Actinomycetota</taxon>
        <taxon>Actinomycetes</taxon>
        <taxon>Micrococcales</taxon>
        <taxon>Microbacteriaceae</taxon>
        <taxon>Microbacterium</taxon>
    </lineage>
</organism>
<dbReference type="Proteomes" id="UP000186456">
    <property type="component" value="Unassembled WGS sequence"/>
</dbReference>
<keyword evidence="6" id="KW-1133">Transmembrane helix</keyword>
<sequence>MIPFKATAAVLVASAVWLPLAADGAAPSDDSMVIQVQVPARTGAPTTPTPTPASSAVPDATTPRPGALPATGAEVALWGAALAVAAVVAGVAIRSRRRRA</sequence>
<keyword evidence="6" id="KW-0812">Transmembrane</keyword>
<feature type="region of interest" description="Disordered" evidence="5">
    <location>
        <begin position="37"/>
        <end position="67"/>
    </location>
</feature>
<keyword evidence="4" id="KW-0572">Peptidoglycan-anchor</keyword>
<evidence type="ECO:0000256" key="6">
    <source>
        <dbReference type="SAM" id="Phobius"/>
    </source>
</evidence>
<keyword evidence="6" id="KW-0472">Membrane</keyword>
<keyword evidence="1" id="KW-0134">Cell wall</keyword>
<dbReference type="RefSeq" id="WP_074694576.1">
    <property type="nucleotide sequence ID" value="NZ_FNJN01000002.1"/>
</dbReference>